<keyword evidence="3" id="KW-1185">Reference proteome</keyword>
<reference evidence="2 3" key="1">
    <citation type="submission" date="2009-01" db="EMBL/GenBank/DDBJ databases">
        <authorList>
            <person name="Qin X."/>
            <person name="Bachman B."/>
            <person name="Battles P."/>
            <person name="Bell A."/>
            <person name="Bess C."/>
            <person name="Bickham C."/>
            <person name="Chaboub L."/>
            <person name="Chen D."/>
            <person name="Coyle M."/>
            <person name="Deiros D.R."/>
            <person name="Dinh H."/>
            <person name="Forbes L."/>
            <person name="Fowler G."/>
            <person name="Francisco L."/>
            <person name="Fu Q."/>
            <person name="Gubbala S."/>
            <person name="Hale W."/>
            <person name="Han Y."/>
            <person name="Hemphill L."/>
            <person name="Highlander S.K."/>
            <person name="Hirani K."/>
            <person name="Hogues M."/>
            <person name="Jackson L."/>
            <person name="Jakkamsetti A."/>
            <person name="Javaid M."/>
            <person name="Jiang H."/>
            <person name="Korchina V."/>
            <person name="Kovar C."/>
            <person name="Lara F."/>
            <person name="Lee S."/>
            <person name="Mata R."/>
            <person name="Mathew T."/>
            <person name="Moen C."/>
            <person name="Morales K."/>
            <person name="Munidasa M."/>
            <person name="Nazareth L."/>
            <person name="Ngo R."/>
            <person name="Nguyen L."/>
            <person name="Okwuonu G."/>
            <person name="Ongeri F."/>
            <person name="Patil S."/>
            <person name="Petrosino J."/>
            <person name="Pham C."/>
            <person name="Pham P."/>
            <person name="Pu L.-L."/>
            <person name="Puazo M."/>
            <person name="Raj R."/>
            <person name="Reid J."/>
            <person name="Rouhana J."/>
            <person name="Saada N."/>
            <person name="Shang Y."/>
            <person name="Simmons D."/>
            <person name="Thornton R."/>
            <person name="Warren J."/>
            <person name="Weissenberger G."/>
            <person name="Zhang J."/>
            <person name="Zhang L."/>
            <person name="Zhou C."/>
            <person name="Zhu D."/>
            <person name="Muzny D."/>
            <person name="Worley K."/>
            <person name="Gibbs R."/>
        </authorList>
    </citation>
    <scope>NUCLEOTIDE SEQUENCE [LARGE SCALE GENOMIC DNA]</scope>
    <source>
        <strain evidence="2 3">DSM 15436</strain>
    </source>
</reference>
<keyword evidence="1" id="KW-1133">Transmembrane helix</keyword>
<evidence type="ECO:0000313" key="3">
    <source>
        <dbReference type="Proteomes" id="UP000010301"/>
    </source>
</evidence>
<dbReference type="Proteomes" id="UP000010301">
    <property type="component" value="Unassembled WGS sequence"/>
</dbReference>
<name>C0W190_9ACTO</name>
<keyword evidence="1" id="KW-0812">Transmembrane</keyword>
<dbReference type="EMBL" id="ACFG01000032">
    <property type="protein sequence ID" value="EEH63579.1"/>
    <property type="molecule type" value="Genomic_DNA"/>
</dbReference>
<protein>
    <submittedName>
        <fullName evidence="2">Uncharacterized protein</fullName>
    </submittedName>
</protein>
<proteinExistence type="predicted"/>
<organism evidence="2 3">
    <name type="scientific">Gleimia coleocanis DSM 15436</name>
    <dbReference type="NCBI Taxonomy" id="525245"/>
    <lineage>
        <taxon>Bacteria</taxon>
        <taxon>Bacillati</taxon>
        <taxon>Actinomycetota</taxon>
        <taxon>Actinomycetes</taxon>
        <taxon>Actinomycetales</taxon>
        <taxon>Actinomycetaceae</taxon>
        <taxon>Gleimia</taxon>
    </lineage>
</organism>
<dbReference type="HOGENOM" id="CLU_2230666_0_0_11"/>
<feature type="transmembrane region" description="Helical" evidence="1">
    <location>
        <begin position="27"/>
        <end position="46"/>
    </location>
</feature>
<dbReference type="Pfam" id="PF20040">
    <property type="entry name" value="DUF6442"/>
    <property type="match status" value="1"/>
</dbReference>
<accession>C0W190</accession>
<evidence type="ECO:0000313" key="2">
    <source>
        <dbReference type="EMBL" id="EEH63579.1"/>
    </source>
</evidence>
<gene>
    <name evidence="2" type="ORF">HMPREF0044_1180</name>
</gene>
<evidence type="ECO:0000256" key="1">
    <source>
        <dbReference type="SAM" id="Phobius"/>
    </source>
</evidence>
<dbReference type="RefSeq" id="WP_006546350.1">
    <property type="nucleotide sequence ID" value="NZ_DS999541.1"/>
</dbReference>
<dbReference type="InterPro" id="IPR045620">
    <property type="entry name" value="DUF6442"/>
</dbReference>
<comment type="caution">
    <text evidence="2">The sequence shown here is derived from an EMBL/GenBank/DDBJ whole genome shotgun (WGS) entry which is preliminary data.</text>
</comment>
<dbReference type="STRING" id="525245.HMPREF0044_1180"/>
<sequence length="105" mass="12038">MDKEAILAASRKENKQRDYAKMEVSSLALKVGGFVGLVVTTALFFFEEYYLEQPLNYGYSLIIFSTAFAAILTRAYRKRSFIDLFLAVICVLPLVRTFQQYLGQF</sequence>
<feature type="transmembrane region" description="Helical" evidence="1">
    <location>
        <begin position="58"/>
        <end position="77"/>
    </location>
</feature>
<feature type="transmembrane region" description="Helical" evidence="1">
    <location>
        <begin position="84"/>
        <end position="102"/>
    </location>
</feature>
<dbReference type="AlphaFoldDB" id="C0W190"/>
<dbReference type="OrthoDB" id="2627786at2"/>
<keyword evidence="1" id="KW-0472">Membrane</keyword>